<evidence type="ECO:0000313" key="2">
    <source>
        <dbReference type="Proteomes" id="UP001497535"/>
    </source>
</evidence>
<reference evidence="1" key="1">
    <citation type="submission" date="2023-11" db="EMBL/GenBank/DDBJ databases">
        <authorList>
            <person name="Poullet M."/>
        </authorList>
    </citation>
    <scope>NUCLEOTIDE SEQUENCE</scope>
    <source>
        <strain evidence="1">E1834</strain>
    </source>
</reference>
<name>A0ACB1AGL0_MELEN</name>
<evidence type="ECO:0000313" key="1">
    <source>
        <dbReference type="EMBL" id="CAK5089183.1"/>
    </source>
</evidence>
<accession>A0ACB1AGL0</accession>
<gene>
    <name evidence="1" type="ORF">MENTE1834_LOCUS36883</name>
</gene>
<proteinExistence type="predicted"/>
<comment type="caution">
    <text evidence="1">The sequence shown here is derived from an EMBL/GenBank/DDBJ whole genome shotgun (WGS) entry which is preliminary data.</text>
</comment>
<organism evidence="1 2">
    <name type="scientific">Meloidogyne enterolobii</name>
    <name type="common">Root-knot nematode worm</name>
    <name type="synonym">Meloidogyne mayaguensis</name>
    <dbReference type="NCBI Taxonomy" id="390850"/>
    <lineage>
        <taxon>Eukaryota</taxon>
        <taxon>Metazoa</taxon>
        <taxon>Ecdysozoa</taxon>
        <taxon>Nematoda</taxon>
        <taxon>Chromadorea</taxon>
        <taxon>Rhabditida</taxon>
        <taxon>Tylenchina</taxon>
        <taxon>Tylenchomorpha</taxon>
        <taxon>Tylenchoidea</taxon>
        <taxon>Meloidogynidae</taxon>
        <taxon>Meloidogyninae</taxon>
        <taxon>Meloidogyne</taxon>
    </lineage>
</organism>
<dbReference type="EMBL" id="CAVMJV010000076">
    <property type="protein sequence ID" value="CAK5089183.1"/>
    <property type="molecule type" value="Genomic_DNA"/>
</dbReference>
<dbReference type="Proteomes" id="UP001497535">
    <property type="component" value="Unassembled WGS sequence"/>
</dbReference>
<sequence>MQISSLNLLAILSFSPFKPVLCSSSNLIEERSIPNAFSGYAASTRFIKSLANSSNPSPISCLLSTNFMRALSLFDIFFSLSANFSTSVFHRDFSSPGIDS</sequence>
<protein>
    <submittedName>
        <fullName evidence="1">Uncharacterized protein</fullName>
    </submittedName>
</protein>
<keyword evidence="2" id="KW-1185">Reference proteome</keyword>